<keyword evidence="2" id="KW-1185">Reference proteome</keyword>
<organism evidence="1 2">
    <name type="scientific">Enhygromyxa salina</name>
    <dbReference type="NCBI Taxonomy" id="215803"/>
    <lineage>
        <taxon>Bacteria</taxon>
        <taxon>Pseudomonadati</taxon>
        <taxon>Myxococcota</taxon>
        <taxon>Polyangia</taxon>
        <taxon>Nannocystales</taxon>
        <taxon>Nannocystaceae</taxon>
        <taxon>Enhygromyxa</taxon>
    </lineage>
</organism>
<gene>
    <name evidence="1" type="ORF">ENSA5_12160</name>
</gene>
<evidence type="ECO:0000313" key="2">
    <source>
        <dbReference type="Proteomes" id="UP000237968"/>
    </source>
</evidence>
<sequence length="206" mass="22232">MQGVSPESPEAWGYSPPMQTHHWIVAFTAALGLMACGKGKPGSEHADAPAASVGATQSEVAPIEVTGVRLEVTNPSISPDDRVDRVWVLEGSAVEGFDALIAELLSQTKVNDRITLGEYVHLVEARDQAALAELRAHAPPANVPLDGASRRELSLLRGGQEIFEFDWDMAYSGALVDELEQLVVKRGTLSETRPAKLDEREPVEPE</sequence>
<protein>
    <submittedName>
        <fullName evidence="1">Uncharacterized protein</fullName>
    </submittedName>
</protein>
<proteinExistence type="predicted"/>
<dbReference type="Proteomes" id="UP000237968">
    <property type="component" value="Unassembled WGS sequence"/>
</dbReference>
<dbReference type="AlphaFoldDB" id="A0A2S9YFF2"/>
<accession>A0A2S9YFF2</accession>
<evidence type="ECO:0000313" key="1">
    <source>
        <dbReference type="EMBL" id="PRQ03847.1"/>
    </source>
</evidence>
<comment type="caution">
    <text evidence="1">The sequence shown here is derived from an EMBL/GenBank/DDBJ whole genome shotgun (WGS) entry which is preliminary data.</text>
</comment>
<name>A0A2S9YFF2_9BACT</name>
<dbReference type="EMBL" id="PVNK01000068">
    <property type="protein sequence ID" value="PRQ03847.1"/>
    <property type="molecule type" value="Genomic_DNA"/>
</dbReference>
<reference evidence="1 2" key="1">
    <citation type="submission" date="2018-03" db="EMBL/GenBank/DDBJ databases">
        <title>Draft Genome Sequences of the Obligatory Marine Myxobacteria Enhygromyxa salina SWB005.</title>
        <authorList>
            <person name="Poehlein A."/>
            <person name="Moghaddam J.A."/>
            <person name="Harms H."/>
            <person name="Alanjari M."/>
            <person name="Koenig G.M."/>
            <person name="Daniel R."/>
            <person name="Schaeberle T.F."/>
        </authorList>
    </citation>
    <scope>NUCLEOTIDE SEQUENCE [LARGE SCALE GENOMIC DNA]</scope>
    <source>
        <strain evidence="1 2">SWB005</strain>
    </source>
</reference>